<reference evidence="7 8" key="1">
    <citation type="submission" date="2024-03" db="EMBL/GenBank/DDBJ databases">
        <authorList>
            <person name="Martinez-Hernandez J."/>
        </authorList>
    </citation>
    <scope>NUCLEOTIDE SEQUENCE [LARGE SCALE GENOMIC DNA]</scope>
</reference>
<proteinExistence type="predicted"/>
<accession>A0AAV1VPR2</accession>
<feature type="compositionally biased region" description="Basic and acidic residues" evidence="4">
    <location>
        <begin position="1644"/>
        <end position="1657"/>
    </location>
</feature>
<feature type="compositionally biased region" description="Polar residues" evidence="4">
    <location>
        <begin position="407"/>
        <end position="416"/>
    </location>
</feature>
<dbReference type="PROSITE" id="PS51319">
    <property type="entry name" value="TFIIS_N"/>
    <property type="match status" value="1"/>
</dbReference>
<dbReference type="GO" id="GO:0005634">
    <property type="term" value="C:nucleus"/>
    <property type="evidence" value="ECO:0007669"/>
    <property type="project" value="UniProtKB-SubCell"/>
</dbReference>
<dbReference type="InterPro" id="IPR001025">
    <property type="entry name" value="BAH_dom"/>
</dbReference>
<name>A0AAV1VPR2_LUPLU</name>
<dbReference type="InterPro" id="IPR035441">
    <property type="entry name" value="TFIIS/LEDGF_dom_sf"/>
</dbReference>
<dbReference type="SUPFAM" id="SSF47676">
    <property type="entry name" value="Conserved domain common to transcription factors TFIIS, elongin A, CRSP70"/>
    <property type="match status" value="1"/>
</dbReference>
<gene>
    <name evidence="7" type="ORF">LLUT_LOCUS38</name>
</gene>
<feature type="compositionally biased region" description="Polar residues" evidence="4">
    <location>
        <begin position="1585"/>
        <end position="1595"/>
    </location>
</feature>
<comment type="caution">
    <text evidence="7">The sequence shown here is derived from an EMBL/GenBank/DDBJ whole genome shotgun (WGS) entry which is preliminary data.</text>
</comment>
<dbReference type="GO" id="GO:0003682">
    <property type="term" value="F:chromatin binding"/>
    <property type="evidence" value="ECO:0007669"/>
    <property type="project" value="InterPro"/>
</dbReference>
<feature type="domain" description="BAH" evidence="5">
    <location>
        <begin position="37"/>
        <end position="152"/>
    </location>
</feature>
<dbReference type="PANTHER" id="PTHR46548">
    <property type="entry name" value="BAH AND TFIIS DOMAIN-CONTAINING PROTEIN-RELATED"/>
    <property type="match status" value="1"/>
</dbReference>
<evidence type="ECO:0000313" key="8">
    <source>
        <dbReference type="Proteomes" id="UP001497480"/>
    </source>
</evidence>
<feature type="compositionally biased region" description="Polar residues" evidence="4">
    <location>
        <begin position="584"/>
        <end position="601"/>
    </location>
</feature>
<dbReference type="EMBL" id="CAXHTB010000001">
    <property type="protein sequence ID" value="CAL0298978.1"/>
    <property type="molecule type" value="Genomic_DNA"/>
</dbReference>
<dbReference type="PANTHER" id="PTHR46548:SF2">
    <property type="entry name" value="BAH DOMAIN-CONTAINING PROTEIN"/>
    <property type="match status" value="1"/>
</dbReference>
<dbReference type="InterPro" id="IPR043151">
    <property type="entry name" value="BAH_sf"/>
</dbReference>
<feature type="region of interest" description="Disordered" evidence="4">
    <location>
        <begin position="405"/>
        <end position="486"/>
    </location>
</feature>
<feature type="domain" description="TFIIS N-terminal" evidence="6">
    <location>
        <begin position="317"/>
        <end position="403"/>
    </location>
</feature>
<dbReference type="PROSITE" id="PS51038">
    <property type="entry name" value="BAH"/>
    <property type="match status" value="1"/>
</dbReference>
<evidence type="ECO:0000259" key="6">
    <source>
        <dbReference type="PROSITE" id="PS51319"/>
    </source>
</evidence>
<feature type="compositionally biased region" description="Low complexity" evidence="4">
    <location>
        <begin position="196"/>
        <end position="214"/>
    </location>
</feature>
<evidence type="ECO:0000313" key="7">
    <source>
        <dbReference type="EMBL" id="CAL0298978.1"/>
    </source>
</evidence>
<organism evidence="7 8">
    <name type="scientific">Lupinus luteus</name>
    <name type="common">European yellow lupine</name>
    <dbReference type="NCBI Taxonomy" id="3873"/>
    <lineage>
        <taxon>Eukaryota</taxon>
        <taxon>Viridiplantae</taxon>
        <taxon>Streptophyta</taxon>
        <taxon>Embryophyta</taxon>
        <taxon>Tracheophyta</taxon>
        <taxon>Spermatophyta</taxon>
        <taxon>Magnoliopsida</taxon>
        <taxon>eudicotyledons</taxon>
        <taxon>Gunneridae</taxon>
        <taxon>Pentapetalae</taxon>
        <taxon>rosids</taxon>
        <taxon>fabids</taxon>
        <taxon>Fabales</taxon>
        <taxon>Fabaceae</taxon>
        <taxon>Papilionoideae</taxon>
        <taxon>50 kb inversion clade</taxon>
        <taxon>genistoids sensu lato</taxon>
        <taxon>core genistoids</taxon>
        <taxon>Genisteae</taxon>
        <taxon>Lupinus</taxon>
    </lineage>
</organism>
<feature type="region of interest" description="Disordered" evidence="4">
    <location>
        <begin position="175"/>
        <end position="246"/>
    </location>
</feature>
<evidence type="ECO:0000256" key="2">
    <source>
        <dbReference type="ARBA" id="ARBA00023242"/>
    </source>
</evidence>
<keyword evidence="2 3" id="KW-0539">Nucleus</keyword>
<feature type="compositionally biased region" description="Polar residues" evidence="4">
    <location>
        <begin position="426"/>
        <end position="462"/>
    </location>
</feature>
<feature type="region of interest" description="Disordered" evidence="4">
    <location>
        <begin position="896"/>
        <end position="923"/>
    </location>
</feature>
<evidence type="ECO:0000259" key="5">
    <source>
        <dbReference type="PROSITE" id="PS51038"/>
    </source>
</evidence>
<dbReference type="InterPro" id="IPR017923">
    <property type="entry name" value="TFIIS_N"/>
</dbReference>
<dbReference type="InterPro" id="IPR003617">
    <property type="entry name" value="TFIIS/CRSP70_N_sub"/>
</dbReference>
<feature type="region of interest" description="Disordered" evidence="4">
    <location>
        <begin position="1585"/>
        <end position="1617"/>
    </location>
</feature>
<feature type="region of interest" description="Disordered" evidence="4">
    <location>
        <begin position="985"/>
        <end position="1004"/>
    </location>
</feature>
<feature type="region of interest" description="Disordered" evidence="4">
    <location>
        <begin position="782"/>
        <end position="813"/>
    </location>
</feature>
<evidence type="ECO:0000256" key="1">
    <source>
        <dbReference type="ARBA" id="ARBA00004123"/>
    </source>
</evidence>
<keyword evidence="8" id="KW-1185">Reference proteome</keyword>
<evidence type="ECO:0000256" key="4">
    <source>
        <dbReference type="SAM" id="MobiDB-lite"/>
    </source>
</evidence>
<dbReference type="Gene3D" id="1.20.930.10">
    <property type="entry name" value="Conserved domain common to transcription factors TFIIS, elongin A, CRSP70"/>
    <property type="match status" value="1"/>
</dbReference>
<comment type="subcellular location">
    <subcellularLocation>
        <location evidence="1 3">Nucleus</location>
    </subcellularLocation>
</comment>
<dbReference type="SMART" id="SM00509">
    <property type="entry name" value="TFS2N"/>
    <property type="match status" value="1"/>
</dbReference>
<dbReference type="Gene3D" id="2.30.30.490">
    <property type="match status" value="1"/>
</dbReference>
<evidence type="ECO:0000256" key="3">
    <source>
        <dbReference type="PROSITE-ProRule" id="PRU00649"/>
    </source>
</evidence>
<sequence length="1664" mass="178726">MYGFRREYWKQKQHMWPVPSNATTVVTDSQFLCKDGRKIRVGDCALFKPPQDSPPFIGIIRRLTFNKEENPSFEVNWLYRPADLKLAKGIFLEAAPNEIFFSFHKDEISAASLLHPCKVAFLHKGVELPSGLSAFVCRRAYDIVRNCLRWLTDQDYLNEQQEEINQLLEKTKLEMHGAVQSGGRSPKPLNCPTSAQSLKSGSDSIQSSSFGVQSKGKRRERGDQGSDSSKRERLFKAEEGDSGHFRPESMLKSEIAKITDEGGLVDFEGVEKLVQLMQLESGDKKIDLAGRVMLVNVITVTDRYDCLSRFVQLKGLPVLDEWLQEVHKGKIGDGNILKESEKSVEDFLLALLRALDKLPVNLNSLQTCNVGKSVNYLRSHKNAEIQRKARSLVDTWKKRVEAEMKMTDSQSVSTHGVSWPAKPASSEVSQVGNRKTGVSSENVAKSSGVQPSASKIPQSKPNSGELLSKSSSPLGSAKGMCTLAGSNSKDRNMKVLVGAVTSDLPLTSIKEEKSSGSSQSQTNSLSCSSEHAKTIGSCREDARSSSVVSISAGKIHGGVSRNRKSSNGLRGAGQAVPQKEPRSAKNSSRNSPAGKVSPTQTSHEKSPDHPLADQWNSQRLILRLPNSGRSPSTGASGGTFEEPAIFCGKASPPAEKNDSQDRRVKAKSDRLQTNVASNLINDASDANGALTGFEEGKGSPIGDDQCMATEDGNKVAEISKPTSSSSGFVSRSGQIYDASLSPMNALVESCVKFSEASVSTSLGDDGMNLLASVAAGEIFRSKNDSPLASPERKYPAADESSSGNDCKSKHYDGRVARTLSKSDGGATGEHHLETVDPLQFKNDSRHPVTMVCCEDSGVGEAVSSSCVEKTGDGIIRTNISDLSQKAEGPYQLQFKNDSRHPVTTVSRDGAGDGESVSSSCVEKAGDGRNRMRFSDLLQKAEGPCLLPEPKEGVSEITVPAIKEADVEPGGANHLNDQELGIQLAKGSSSSDSKLKSRNSSFDDDKKLDHLDERITEQEKILVSKEVLASVNIEKKEADEKLTELSSNVGNENQIIAENVSGTGMTVQKPSPVAEKCEPIDLKKEDVMLPTAAGNALMISRDENADEMKSGEVEPDKKPMDLDSAISAGINGYIEENLGTKEVLDHCSGVSGHAKLPIISGKEIDVPKTSEYNLDGIESEAALERHASSVNPSLTDSGSDTAVKLDFDLNEGFPVDDVSQGEIVRLEEPTTLSAVHVPCALPFPTSSMSGSLYASITAASAAKGPVIPPESPMRYKVELGWKGSAATSAFRPAEPRKIAEAPSNTTDIPLVDATPIKQVRPLLDFDLNVADELSFDDVASHGSLESGPHDRSSTVGFDLDLNRVDETPESGSFSMSKLDIPSLPSKPSLSGGISNGGSVSRDFDLNNGPGLDEVGTEVPARSQQMKSTITFPSVVHGARANNPEFGNYSSWFPPGNSYSAITVPPLLPGREQSYVAGAQRIMFPTGSTPFSTEFYRGPVLSSSPAVAYPPTTTFPYPGFPFETNFPLSSNSFSGCSTAYMDSSTLGGLCFPTMPLQPVGPGVVSSTYPRPYVMSLPGGTSNVIPDSRKWGSQSLDLNSGPGSGADTEGRDDRLPSGLRQIPVPNSQALMEEHMKMFQVAGVLKRKEPDGGWDGADRLSYKQPSWQ</sequence>
<dbReference type="Pfam" id="PF08711">
    <property type="entry name" value="Med26"/>
    <property type="match status" value="1"/>
</dbReference>
<dbReference type="SMART" id="SM00439">
    <property type="entry name" value="BAH"/>
    <property type="match status" value="1"/>
</dbReference>
<feature type="compositionally biased region" description="Basic and acidic residues" evidence="4">
    <location>
        <begin position="655"/>
        <end position="670"/>
    </location>
</feature>
<feature type="region of interest" description="Disordered" evidence="4">
    <location>
        <begin position="553"/>
        <end position="671"/>
    </location>
</feature>
<dbReference type="Pfam" id="PF01426">
    <property type="entry name" value="BAH"/>
    <property type="match status" value="1"/>
</dbReference>
<feature type="compositionally biased region" description="Low complexity" evidence="4">
    <location>
        <begin position="515"/>
        <end position="528"/>
    </location>
</feature>
<feature type="region of interest" description="Disordered" evidence="4">
    <location>
        <begin position="1644"/>
        <end position="1664"/>
    </location>
</feature>
<feature type="compositionally biased region" description="Basic and acidic residues" evidence="4">
    <location>
        <begin position="602"/>
        <end position="611"/>
    </location>
</feature>
<protein>
    <submittedName>
        <fullName evidence="7">Uncharacterized protein</fullName>
    </submittedName>
</protein>
<feature type="compositionally biased region" description="Basic and acidic residues" evidence="4">
    <location>
        <begin position="220"/>
        <end position="246"/>
    </location>
</feature>
<feature type="region of interest" description="Disordered" evidence="4">
    <location>
        <begin position="508"/>
        <end position="528"/>
    </location>
</feature>
<dbReference type="Proteomes" id="UP001497480">
    <property type="component" value="Unassembled WGS sequence"/>
</dbReference>
<dbReference type="CDD" id="cd00183">
    <property type="entry name" value="TFIIS_I"/>
    <property type="match status" value="1"/>
</dbReference>